<feature type="region of interest" description="Disordered" evidence="1">
    <location>
        <begin position="25"/>
        <end position="69"/>
    </location>
</feature>
<sequence>MPVHRTHRTRRLVAASALTLAAATGCTGGEEPEPGGGTPAQQETTGAQETPSPADASETTGGLAYDGPYDEQFVAELPDHAGQQVRLTGTIGDFVRSRSAYVLTGPAGTDPLLVSARYTAPDVAEGSTVEVTGTLREDFEPPVAEEAAADDESGFYVEHAGEAYLDEATVDPAP</sequence>
<reference evidence="3" key="1">
    <citation type="journal article" date="2019" name="Int. J. Syst. Evol. Microbiol.">
        <title>The Global Catalogue of Microorganisms (GCM) 10K type strain sequencing project: providing services to taxonomists for standard genome sequencing and annotation.</title>
        <authorList>
            <consortium name="The Broad Institute Genomics Platform"/>
            <consortium name="The Broad Institute Genome Sequencing Center for Infectious Disease"/>
            <person name="Wu L."/>
            <person name="Ma J."/>
        </authorList>
    </citation>
    <scope>NUCLEOTIDE SEQUENCE [LARGE SCALE GENOMIC DNA]</scope>
    <source>
        <strain evidence="3">CGMCC 4.6946</strain>
    </source>
</reference>
<organism evidence="2 3">
    <name type="scientific">Kocuria oceani</name>
    <dbReference type="NCBI Taxonomy" id="988827"/>
    <lineage>
        <taxon>Bacteria</taxon>
        <taxon>Bacillati</taxon>
        <taxon>Actinomycetota</taxon>
        <taxon>Actinomycetes</taxon>
        <taxon>Micrococcales</taxon>
        <taxon>Micrococcaceae</taxon>
        <taxon>Kocuria</taxon>
    </lineage>
</organism>
<accession>A0ABV9TI14</accession>
<dbReference type="Proteomes" id="UP001595797">
    <property type="component" value="Unassembled WGS sequence"/>
</dbReference>
<comment type="caution">
    <text evidence="2">The sequence shown here is derived from an EMBL/GenBank/DDBJ whole genome shotgun (WGS) entry which is preliminary data.</text>
</comment>
<evidence type="ECO:0000313" key="3">
    <source>
        <dbReference type="Proteomes" id="UP001595797"/>
    </source>
</evidence>
<gene>
    <name evidence="2" type="ORF">ACFPCS_05480</name>
</gene>
<evidence type="ECO:0000313" key="2">
    <source>
        <dbReference type="EMBL" id="MFC4903015.1"/>
    </source>
</evidence>
<keyword evidence="3" id="KW-1185">Reference proteome</keyword>
<dbReference type="PROSITE" id="PS51257">
    <property type="entry name" value="PROKAR_LIPOPROTEIN"/>
    <property type="match status" value="1"/>
</dbReference>
<protein>
    <recommendedName>
        <fullName evidence="4">DUF5666 domain-containing protein</fullName>
    </recommendedName>
</protein>
<proteinExistence type="predicted"/>
<dbReference type="RefSeq" id="WP_277549794.1">
    <property type="nucleotide sequence ID" value="NZ_JARAMH010000001.1"/>
</dbReference>
<evidence type="ECO:0000256" key="1">
    <source>
        <dbReference type="SAM" id="MobiDB-lite"/>
    </source>
</evidence>
<dbReference type="EMBL" id="JBHSIW010000007">
    <property type="protein sequence ID" value="MFC4903015.1"/>
    <property type="molecule type" value="Genomic_DNA"/>
</dbReference>
<name>A0ABV9TI14_9MICC</name>
<feature type="compositionally biased region" description="Polar residues" evidence="1">
    <location>
        <begin position="41"/>
        <end position="51"/>
    </location>
</feature>
<evidence type="ECO:0008006" key="4">
    <source>
        <dbReference type="Google" id="ProtNLM"/>
    </source>
</evidence>